<dbReference type="RefSeq" id="WP_131561472.1">
    <property type="nucleotide sequence ID" value="NZ_SJSN01000016.1"/>
</dbReference>
<dbReference type="EMBL" id="SJSN01000016">
    <property type="protein sequence ID" value="TCD04199.1"/>
    <property type="molecule type" value="Genomic_DNA"/>
</dbReference>
<dbReference type="Gene3D" id="3.30.2310.20">
    <property type="entry name" value="RelE-like"/>
    <property type="match status" value="1"/>
</dbReference>
<dbReference type="Pfam" id="PF15738">
    <property type="entry name" value="YafQ_toxin"/>
    <property type="match status" value="1"/>
</dbReference>
<name>A0A4R0NVN3_9SPHI</name>
<dbReference type="OrthoDB" id="9801102at2"/>
<proteinExistence type="predicted"/>
<evidence type="ECO:0000313" key="1">
    <source>
        <dbReference type="EMBL" id="TCD04199.1"/>
    </source>
</evidence>
<dbReference type="InterPro" id="IPR035093">
    <property type="entry name" value="RelE/ParE_toxin_dom_sf"/>
</dbReference>
<accession>A0A4R0NVN3</accession>
<sequence>MEVAFSDSFKKAFKERIQNKSAEIVFWDKLNLFIEDPFSSKLKTHKLSGKLKGSWSFSVEYDLRVVFFFTKDKPMKAVLVDIGNHDEVY</sequence>
<dbReference type="SUPFAM" id="SSF143011">
    <property type="entry name" value="RelE-like"/>
    <property type="match status" value="1"/>
</dbReference>
<organism evidence="1 2">
    <name type="scientific">Pedobacter frigidisoli</name>
    <dbReference type="NCBI Taxonomy" id="2530455"/>
    <lineage>
        <taxon>Bacteria</taxon>
        <taxon>Pseudomonadati</taxon>
        <taxon>Bacteroidota</taxon>
        <taxon>Sphingobacteriia</taxon>
        <taxon>Sphingobacteriales</taxon>
        <taxon>Sphingobacteriaceae</taxon>
        <taxon>Pedobacter</taxon>
    </lineage>
</organism>
<gene>
    <name evidence="1" type="ORF">EZ449_17990</name>
</gene>
<comment type="caution">
    <text evidence="1">The sequence shown here is derived from an EMBL/GenBank/DDBJ whole genome shotgun (WGS) entry which is preliminary data.</text>
</comment>
<reference evidence="1 2" key="1">
    <citation type="submission" date="2019-02" db="EMBL/GenBank/DDBJ databases">
        <title>Pedobacter sp. RP-3-11 sp. nov., isolated from Arctic soil.</title>
        <authorList>
            <person name="Dahal R.H."/>
        </authorList>
    </citation>
    <scope>NUCLEOTIDE SEQUENCE [LARGE SCALE GENOMIC DNA]</scope>
    <source>
        <strain evidence="1 2">RP-3-11</strain>
    </source>
</reference>
<protein>
    <submittedName>
        <fullName evidence="1">Type II toxin-antitoxin system mRNA interferase toxin, RelE/StbE family</fullName>
    </submittedName>
</protein>
<dbReference type="Proteomes" id="UP000291485">
    <property type="component" value="Unassembled WGS sequence"/>
</dbReference>
<dbReference type="InterPro" id="IPR004386">
    <property type="entry name" value="Toxin_YafQ-like"/>
</dbReference>
<evidence type="ECO:0000313" key="2">
    <source>
        <dbReference type="Proteomes" id="UP000291485"/>
    </source>
</evidence>
<keyword evidence="2" id="KW-1185">Reference proteome</keyword>
<dbReference type="AlphaFoldDB" id="A0A4R0NVN3"/>